<dbReference type="EMBL" id="CP031165">
    <property type="protein sequence ID" value="AXV08874.1"/>
    <property type="molecule type" value="Genomic_DNA"/>
</dbReference>
<dbReference type="InterPro" id="IPR011042">
    <property type="entry name" value="6-blade_b-propeller_TolB-like"/>
</dbReference>
<dbReference type="Proteomes" id="UP000264006">
    <property type="component" value="Chromosome"/>
</dbReference>
<dbReference type="PANTHER" id="PTHR30032">
    <property type="entry name" value="N-ACETYLMURAMOYL-L-ALANINE AMIDASE-RELATED"/>
    <property type="match status" value="1"/>
</dbReference>
<name>A0A346Y327_9ACTN</name>
<evidence type="ECO:0000313" key="2">
    <source>
        <dbReference type="EMBL" id="AXV08874.1"/>
    </source>
</evidence>
<accession>A0A346Y327</accession>
<dbReference type="Gene3D" id="2.120.10.30">
    <property type="entry name" value="TolB, C-terminal domain"/>
    <property type="match status" value="1"/>
</dbReference>
<reference evidence="2 3" key="1">
    <citation type="submission" date="2018-09" db="EMBL/GenBank/DDBJ databases">
        <title>Complete genome sequence of Euzebya sp. DY32-46 isolated from seawater of Pacific Ocean.</title>
        <authorList>
            <person name="Xu L."/>
            <person name="Wu Y.-H."/>
            <person name="Xu X.-W."/>
        </authorList>
    </citation>
    <scope>NUCLEOTIDE SEQUENCE [LARGE SCALE GENOMIC DNA]</scope>
    <source>
        <strain evidence="2 3">DY32-46</strain>
    </source>
</reference>
<dbReference type="Gene3D" id="3.40.50.12090">
    <property type="match status" value="1"/>
</dbReference>
<dbReference type="PANTHER" id="PTHR30032:SF8">
    <property type="entry name" value="GERMINATION-SPECIFIC N-ACETYLMURAMOYL-L-ALANINE AMIDASE"/>
    <property type="match status" value="1"/>
</dbReference>
<evidence type="ECO:0000313" key="3">
    <source>
        <dbReference type="Proteomes" id="UP000264006"/>
    </source>
</evidence>
<dbReference type="SUPFAM" id="SSF69322">
    <property type="entry name" value="Tricorn protease domain 2"/>
    <property type="match status" value="1"/>
</dbReference>
<dbReference type="OrthoDB" id="9764271at2"/>
<sequence>MRSTAAMTIVWVVAALLAVPASAQENGPVVAEPVDGEVVLEDGTTMTLPGVFVLPEAADTPLAVSLAISRLAFERADTVIIARDDVFVDSLAAGVLQGREAPLLLVPSDGPVPLSVLNRIAALGATTAVLLGGEAALGVDVANSLADAGLTVRRVSGADRTATAVAVANEADTGSTTAILARAFPADPDNPTQAWADSVAAGAWAAGSGHPILITATDTLSGATRDELADGGYERVVAVGGTAAISDDVLAEVGALGLEVQRIAGDSRFETAIEIAEAWDAEVGAVGPAVLATAEAADDWATGLPLASLTAIRDARIVLVPSQGPLPDRVAERFRPQQRQLIPPSTVGGGPGAGGAVAGLIAGTLLLRILLGGGPQAESGALASFAMLDADGALTDRLDRGGHVGFIVSDRLLVDDPYIDLTTSSADGERFDCSDEAARRETERGEFYGLSLARSHTAECVSVQDGEMVVTYDDEESEVVFSHTVILGDGPPPGVLIASGTVADGHTSVYAFSETTDTVAAPPVERVVPASVWRIDSTPLHHVLLATDDRGDDVPALLSMPPGTGSGPVPAEALTRLWEGADGGTVTNPSVSPDGSTVAFSWSEFIDSGVEEQVATIATDGSDDGQATPVDTGNYGFLNDQAWSANGDSFVYWAGDNAQDTEDRDKRTVGFPGNGAFPLRAGGFRPALSPAGRLLDLDGLNGTGLTLMDTASAGATERTASVSDADALSAPSFDPAGELFAVVRYTGQGDDAEADLVISRLDLTEVVVIDLLDAGIEASGPFTSPEWGPDGQIAIPGVGGVGLVEVLDGGESWRIHLEPVEGDTITDVSWIPPGR</sequence>
<dbReference type="InterPro" id="IPR051922">
    <property type="entry name" value="Bact_Sporulation_Assoc"/>
</dbReference>
<dbReference type="Pfam" id="PF04122">
    <property type="entry name" value="CW_binding_2"/>
    <property type="match status" value="2"/>
</dbReference>
<protein>
    <submittedName>
        <fullName evidence="2">Alkaline phosphatase</fullName>
    </submittedName>
</protein>
<dbReference type="RefSeq" id="WP_114593153.1">
    <property type="nucleotide sequence ID" value="NZ_CP031165.1"/>
</dbReference>
<organism evidence="2 3">
    <name type="scientific">Euzebya pacifica</name>
    <dbReference type="NCBI Taxonomy" id="1608957"/>
    <lineage>
        <taxon>Bacteria</taxon>
        <taxon>Bacillati</taxon>
        <taxon>Actinomycetota</taxon>
        <taxon>Nitriliruptoria</taxon>
        <taxon>Euzebyales</taxon>
    </lineage>
</organism>
<dbReference type="InterPro" id="IPR007253">
    <property type="entry name" value="Cell_wall-bd_2"/>
</dbReference>
<keyword evidence="3" id="KW-1185">Reference proteome</keyword>
<keyword evidence="1" id="KW-0732">Signal</keyword>
<gene>
    <name evidence="2" type="ORF">DVS28_a4207</name>
</gene>
<dbReference type="AlphaFoldDB" id="A0A346Y327"/>
<proteinExistence type="predicted"/>
<feature type="signal peptide" evidence="1">
    <location>
        <begin position="1"/>
        <end position="23"/>
    </location>
</feature>
<evidence type="ECO:0000256" key="1">
    <source>
        <dbReference type="SAM" id="SignalP"/>
    </source>
</evidence>
<feature type="chain" id="PRO_5016651331" evidence="1">
    <location>
        <begin position="24"/>
        <end position="835"/>
    </location>
</feature>
<dbReference type="KEGG" id="euz:DVS28_a4207"/>